<dbReference type="PANTHER" id="PTHR30006">
    <property type="entry name" value="THIAMINE-BINDING PERIPLASMIC PROTEIN-RELATED"/>
    <property type="match status" value="1"/>
</dbReference>
<dbReference type="Pfam" id="PF13416">
    <property type="entry name" value="SBP_bac_8"/>
    <property type="match status" value="1"/>
</dbReference>
<dbReference type="GO" id="GO:0015888">
    <property type="term" value="P:thiamine transport"/>
    <property type="evidence" value="ECO:0007669"/>
    <property type="project" value="TreeGrafter"/>
</dbReference>
<dbReference type="InterPro" id="IPR006311">
    <property type="entry name" value="TAT_signal"/>
</dbReference>
<dbReference type="GO" id="GO:0030975">
    <property type="term" value="F:thiamine binding"/>
    <property type="evidence" value="ECO:0007669"/>
    <property type="project" value="TreeGrafter"/>
</dbReference>
<dbReference type="GO" id="GO:0030976">
    <property type="term" value="F:thiamine pyrophosphate binding"/>
    <property type="evidence" value="ECO:0007669"/>
    <property type="project" value="TreeGrafter"/>
</dbReference>
<organism evidence="3 4">
    <name type="scientific">Verticiella sediminum</name>
    <dbReference type="NCBI Taxonomy" id="1247510"/>
    <lineage>
        <taxon>Bacteria</taxon>
        <taxon>Pseudomonadati</taxon>
        <taxon>Pseudomonadota</taxon>
        <taxon>Betaproteobacteria</taxon>
        <taxon>Burkholderiales</taxon>
        <taxon>Alcaligenaceae</taxon>
        <taxon>Verticiella</taxon>
    </lineage>
</organism>
<dbReference type="InterPro" id="IPR006059">
    <property type="entry name" value="SBP"/>
</dbReference>
<name>A0A556AYR8_9BURK</name>
<dbReference type="SUPFAM" id="SSF53850">
    <property type="entry name" value="Periplasmic binding protein-like II"/>
    <property type="match status" value="1"/>
</dbReference>
<dbReference type="EMBL" id="VLTJ01000007">
    <property type="protein sequence ID" value="TSH98083.1"/>
    <property type="molecule type" value="Genomic_DNA"/>
</dbReference>
<dbReference type="AlphaFoldDB" id="A0A556AYR8"/>
<comment type="caution">
    <text evidence="3">The sequence shown here is derived from an EMBL/GenBank/DDBJ whole genome shotgun (WGS) entry which is preliminary data.</text>
</comment>
<dbReference type="RefSeq" id="WP_143946965.1">
    <property type="nucleotide sequence ID" value="NZ_BAABMB010000004.1"/>
</dbReference>
<dbReference type="OrthoDB" id="9155688at2"/>
<evidence type="ECO:0000256" key="1">
    <source>
        <dbReference type="ARBA" id="ARBA00022729"/>
    </source>
</evidence>
<keyword evidence="4" id="KW-1185">Reference proteome</keyword>
<evidence type="ECO:0000313" key="4">
    <source>
        <dbReference type="Proteomes" id="UP000318405"/>
    </source>
</evidence>
<proteinExistence type="predicted"/>
<gene>
    <name evidence="3" type="ORF">FOZ76_04670</name>
</gene>
<feature type="signal peptide" evidence="2">
    <location>
        <begin position="1"/>
        <end position="30"/>
    </location>
</feature>
<feature type="chain" id="PRO_5022017915" evidence="2">
    <location>
        <begin position="31"/>
        <end position="347"/>
    </location>
</feature>
<reference evidence="3 4" key="1">
    <citation type="submission" date="2019-07" db="EMBL/GenBank/DDBJ databases">
        <title>Qingshengfaniella alkalisoli gen. nov., sp. nov., isolated from saline soil.</title>
        <authorList>
            <person name="Xu L."/>
            <person name="Huang X.-X."/>
            <person name="Sun J.-Q."/>
        </authorList>
    </citation>
    <scope>NUCLEOTIDE SEQUENCE [LARGE SCALE GENOMIC DNA]</scope>
    <source>
        <strain evidence="3 4">DSM 27279</strain>
    </source>
</reference>
<evidence type="ECO:0000313" key="3">
    <source>
        <dbReference type="EMBL" id="TSH98083.1"/>
    </source>
</evidence>
<accession>A0A556AYR8</accession>
<evidence type="ECO:0000256" key="2">
    <source>
        <dbReference type="SAM" id="SignalP"/>
    </source>
</evidence>
<keyword evidence="1 2" id="KW-0732">Signal</keyword>
<dbReference type="PANTHER" id="PTHR30006:SF2">
    <property type="entry name" value="ABC TRANSPORTER SUBSTRATE-BINDING PROTEIN"/>
    <property type="match status" value="1"/>
</dbReference>
<sequence>MTVKMTRRDFTTLMGAAGAMSMLGMPRAHAAGGPVVVGTWGGDYQAALQKYIATPLVDPKGYKVSFDSAAESPRKVKLLAERRLPRGSMDVAALTASGSYDMFENDAIEKIDYSRVPLAEKIPAALCSDYLVPQYYTTRVVLYNPKFVTTAPTSYADLWNPEYAGRVGVIDIQYLTTIESAAMAFGGSLTNYEPGKEKLLELKKQGVRIYPTNEAMAQALQTGECWICIMWHARGVLWQNAGVPIDIAVPKEGSVVYLTGFALPRNARNKDGAYEFLNAQLEDSAQIGFAHDLGGTPAVEGVALPPELAKQIVYTPEQQAQFMMQDDAYLSKNDAQLKDWWDKVFKG</sequence>
<dbReference type="Gene3D" id="3.40.190.10">
    <property type="entry name" value="Periplasmic binding protein-like II"/>
    <property type="match status" value="2"/>
</dbReference>
<dbReference type="PROSITE" id="PS51318">
    <property type="entry name" value="TAT"/>
    <property type="match status" value="1"/>
</dbReference>
<dbReference type="Proteomes" id="UP000318405">
    <property type="component" value="Unassembled WGS sequence"/>
</dbReference>
<protein>
    <submittedName>
        <fullName evidence="3">Extracellular solute-binding protein</fullName>
    </submittedName>
</protein>
<dbReference type="GO" id="GO:0030288">
    <property type="term" value="C:outer membrane-bounded periplasmic space"/>
    <property type="evidence" value="ECO:0007669"/>
    <property type="project" value="TreeGrafter"/>
</dbReference>